<dbReference type="InterPro" id="IPR002182">
    <property type="entry name" value="NB-ARC"/>
</dbReference>
<reference evidence="3" key="1">
    <citation type="journal article" date="2018" name="Nat. Genet.">
        <title>Extensive intraspecific gene order and gene structural variations between Mo17 and other maize genomes.</title>
        <authorList>
            <person name="Sun S."/>
            <person name="Zhou Y."/>
            <person name="Chen J."/>
            <person name="Shi J."/>
            <person name="Zhao H."/>
            <person name="Zhao H."/>
            <person name="Song W."/>
            <person name="Zhang M."/>
            <person name="Cui Y."/>
            <person name="Dong X."/>
            <person name="Liu H."/>
            <person name="Ma X."/>
            <person name="Jiao Y."/>
            <person name="Wang B."/>
            <person name="Wei X."/>
            <person name="Stein J.C."/>
            <person name="Glaubitz J.C."/>
            <person name="Lu F."/>
            <person name="Yu G."/>
            <person name="Liang C."/>
            <person name="Fengler K."/>
            <person name="Li B."/>
            <person name="Rafalski A."/>
            <person name="Schnable P.S."/>
            <person name="Ware D.H."/>
            <person name="Buckler E.S."/>
            <person name="Lai J."/>
        </authorList>
    </citation>
    <scope>NUCLEOTIDE SEQUENCE [LARGE SCALE GENOMIC DNA]</scope>
    <source>
        <tissue evidence="3">Seedling</tissue>
    </source>
</reference>
<gene>
    <name evidence="3" type="ORF">Zm00014a_014867</name>
</gene>
<evidence type="ECO:0000313" key="3">
    <source>
        <dbReference type="EMBL" id="PWZ55004.1"/>
    </source>
</evidence>
<dbReference type="PANTHER" id="PTHR19338">
    <property type="entry name" value="TRANSLOCASE OF INNER MITOCHONDRIAL MEMBRANE 13 HOMOLOG"/>
    <property type="match status" value="1"/>
</dbReference>
<dbReference type="Pfam" id="PF00931">
    <property type="entry name" value="NB-ARC"/>
    <property type="match status" value="1"/>
</dbReference>
<feature type="region of interest" description="Disordered" evidence="1">
    <location>
        <begin position="476"/>
        <end position="497"/>
    </location>
</feature>
<proteinExistence type="predicted"/>
<evidence type="ECO:0000259" key="2">
    <source>
        <dbReference type="Pfam" id="PF00931"/>
    </source>
</evidence>
<dbReference type="Gene3D" id="3.40.50.300">
    <property type="entry name" value="P-loop containing nucleotide triphosphate hydrolases"/>
    <property type="match status" value="1"/>
</dbReference>
<organism evidence="3">
    <name type="scientific">Zea mays</name>
    <name type="common">Maize</name>
    <dbReference type="NCBI Taxonomy" id="4577"/>
    <lineage>
        <taxon>Eukaryota</taxon>
        <taxon>Viridiplantae</taxon>
        <taxon>Streptophyta</taxon>
        <taxon>Embryophyta</taxon>
        <taxon>Tracheophyta</taxon>
        <taxon>Spermatophyta</taxon>
        <taxon>Magnoliopsida</taxon>
        <taxon>Liliopsida</taxon>
        <taxon>Poales</taxon>
        <taxon>Poaceae</taxon>
        <taxon>PACMAD clade</taxon>
        <taxon>Panicoideae</taxon>
        <taxon>Andropogonodae</taxon>
        <taxon>Andropogoneae</taxon>
        <taxon>Tripsacinae</taxon>
        <taxon>Zea</taxon>
    </lineage>
</organism>
<feature type="compositionally biased region" description="Polar residues" evidence="1">
    <location>
        <begin position="488"/>
        <end position="497"/>
    </location>
</feature>
<dbReference type="Proteomes" id="UP000251960">
    <property type="component" value="Chromosome 1"/>
</dbReference>
<feature type="region of interest" description="Disordered" evidence="1">
    <location>
        <begin position="201"/>
        <end position="252"/>
    </location>
</feature>
<dbReference type="InterPro" id="IPR027417">
    <property type="entry name" value="P-loop_NTPase"/>
</dbReference>
<comment type="caution">
    <text evidence="3">The sequence shown here is derived from an EMBL/GenBank/DDBJ whole genome shotgun (WGS) entry which is preliminary data.</text>
</comment>
<feature type="compositionally biased region" description="Acidic residues" evidence="1">
    <location>
        <begin position="40"/>
        <end position="51"/>
    </location>
</feature>
<feature type="compositionally biased region" description="Basic residues" evidence="1">
    <location>
        <begin position="216"/>
        <end position="233"/>
    </location>
</feature>
<dbReference type="GO" id="GO:0043531">
    <property type="term" value="F:ADP binding"/>
    <property type="evidence" value="ECO:0007669"/>
    <property type="project" value="InterPro"/>
</dbReference>
<feature type="region of interest" description="Disordered" evidence="1">
    <location>
        <begin position="40"/>
        <end position="65"/>
    </location>
</feature>
<protein>
    <recommendedName>
        <fullName evidence="2">NB-ARC domain-containing protein</fullName>
    </recommendedName>
</protein>
<dbReference type="SUPFAM" id="SSF52540">
    <property type="entry name" value="P-loop containing nucleoside triphosphate hydrolases"/>
    <property type="match status" value="1"/>
</dbReference>
<feature type="domain" description="NB-ARC" evidence="2">
    <location>
        <begin position="360"/>
        <end position="457"/>
    </location>
</feature>
<name>A0A317YB78_MAIZE</name>
<sequence length="547" mass="60250">MQPVPAQAELAIGDDMIDADLVDDVEGGGVAKTARYVVDEAEEGENEEEELASTSPPGSDAGIPMGVALGLGDLEPSALVPASLMASADAAASGDISAAPALGPSVFLANLQVAIQLKMQAAQVLEQISALSRRDPVALQKQIDDLRAANTIMTRRCSDAEERCTRSQEELNQVTEFLDGARAMNSSLQSKLDMEKKTHEYLTDPHHPSSTSLQSTHRKPKARPAVKHGRPGNRSHGQPRPQAQQAAGEGEYSLQTGVKERISNLTKELEVAQATLRKVPWDELDEQVRGQGVVIRHGGARGPDSAEQEESLLKRLNKMANFFKKTKARRKTSSDIIMDIMSHLQEVTERCRRYKVSDIVARNPDLQKVLQMFLIALDKETYQRFNFPVLQDITQFIDELREFLHDKRYFIVIDDIWEKQCWVTLKLAIADDKNCEGRIIITTRKWELAKDASCQHFFLIAQGNYSIQEYMAPPDPAVPEQALPDPSSPTSPLQAPSSADQDLASVLLGQAFASESIGEVEAARICYVLLPSREIQRRRPGTAAVAP</sequence>
<dbReference type="AlphaFoldDB" id="A0A317YB78"/>
<dbReference type="EMBL" id="NCVQ01000001">
    <property type="protein sequence ID" value="PWZ55004.1"/>
    <property type="molecule type" value="Genomic_DNA"/>
</dbReference>
<evidence type="ECO:0000256" key="1">
    <source>
        <dbReference type="SAM" id="MobiDB-lite"/>
    </source>
</evidence>
<accession>A0A317YB78</accession>
<dbReference type="PANTHER" id="PTHR19338:SF67">
    <property type="entry name" value="AAA+ ATPASE DOMAIN-CONTAINING PROTEIN"/>
    <property type="match status" value="1"/>
</dbReference>